<proteinExistence type="predicted"/>
<dbReference type="Proteomes" id="UP000789901">
    <property type="component" value="Unassembled WGS sequence"/>
</dbReference>
<evidence type="ECO:0000313" key="3">
    <source>
        <dbReference type="Proteomes" id="UP000789901"/>
    </source>
</evidence>
<evidence type="ECO:0000313" key="2">
    <source>
        <dbReference type="EMBL" id="CAG8812239.1"/>
    </source>
</evidence>
<evidence type="ECO:0000256" key="1">
    <source>
        <dbReference type="SAM" id="MobiDB-lite"/>
    </source>
</evidence>
<name>A0ABN7W273_GIGMA</name>
<organism evidence="2 3">
    <name type="scientific">Gigaspora margarita</name>
    <dbReference type="NCBI Taxonomy" id="4874"/>
    <lineage>
        <taxon>Eukaryota</taxon>
        <taxon>Fungi</taxon>
        <taxon>Fungi incertae sedis</taxon>
        <taxon>Mucoromycota</taxon>
        <taxon>Glomeromycotina</taxon>
        <taxon>Glomeromycetes</taxon>
        <taxon>Diversisporales</taxon>
        <taxon>Gigasporaceae</taxon>
        <taxon>Gigaspora</taxon>
    </lineage>
</organism>
<gene>
    <name evidence="2" type="ORF">GMARGA_LOCUS25525</name>
</gene>
<reference evidence="2 3" key="1">
    <citation type="submission" date="2021-06" db="EMBL/GenBank/DDBJ databases">
        <authorList>
            <person name="Kallberg Y."/>
            <person name="Tangrot J."/>
            <person name="Rosling A."/>
        </authorList>
    </citation>
    <scope>NUCLEOTIDE SEQUENCE [LARGE SCALE GENOMIC DNA]</scope>
    <source>
        <strain evidence="2 3">120-4 pot B 10/14</strain>
    </source>
</reference>
<protein>
    <submittedName>
        <fullName evidence="2">23410_t:CDS:1</fullName>
    </submittedName>
</protein>
<sequence length="111" mass="12699">TVPVTLTSGFKEPIHFDIFRLQRQSAVRCPQDLTLSSKLLVLFHNNPHIFQAIYRGTMYIREELVYVPDKRQDDRTQGETIGEPEIVSNLNDDGSIELGDTAYHELNAPKE</sequence>
<keyword evidence="3" id="KW-1185">Reference proteome</keyword>
<comment type="caution">
    <text evidence="2">The sequence shown here is derived from an EMBL/GenBank/DDBJ whole genome shotgun (WGS) entry which is preliminary data.</text>
</comment>
<dbReference type="EMBL" id="CAJVQB010028367">
    <property type="protein sequence ID" value="CAG8812239.1"/>
    <property type="molecule type" value="Genomic_DNA"/>
</dbReference>
<feature type="region of interest" description="Disordered" evidence="1">
    <location>
        <begin position="71"/>
        <end position="97"/>
    </location>
</feature>
<feature type="non-terminal residue" evidence="2">
    <location>
        <position position="1"/>
    </location>
</feature>
<accession>A0ABN7W273</accession>